<dbReference type="InterPro" id="IPR012337">
    <property type="entry name" value="RNaseH-like_sf"/>
</dbReference>
<evidence type="ECO:0000259" key="5">
    <source>
        <dbReference type="PROSITE" id="PS51192"/>
    </source>
</evidence>
<dbReference type="RefSeq" id="WP_306020349.1">
    <property type="nucleotide sequence ID" value="NZ_CP129013.1"/>
</dbReference>
<keyword evidence="3 7" id="KW-0540">Nuclease</keyword>
<dbReference type="InterPro" id="IPR036397">
    <property type="entry name" value="RNaseH_sf"/>
</dbReference>
<evidence type="ECO:0000259" key="6">
    <source>
        <dbReference type="PROSITE" id="PS51193"/>
    </source>
</evidence>
<protein>
    <submittedName>
        <fullName evidence="7">Exonuclease domain-containing protein</fullName>
    </submittedName>
</protein>
<dbReference type="PANTHER" id="PTHR30231">
    <property type="entry name" value="DNA POLYMERASE III SUBUNIT EPSILON"/>
    <property type="match status" value="1"/>
</dbReference>
<dbReference type="InterPro" id="IPR027417">
    <property type="entry name" value="P-loop_NTPase"/>
</dbReference>
<sequence>MNNRYVVVDIETTGNSAKDDDRIIQFAAVVVEKQKIVKRVNHYINPLKEIPSFIQELTGISEHMVYDAPTFDKVANEIHQLFKDAFFVAHNVFFDLTFLQEEFKRAGYQEIDCPIIDTVELTRIMEPTLTSYKLADLSAFFSFTHEFPHRADSDAYVTAELLLYLLGKLSNQPCLTLQRLHRLSVNFISDLQEWLQECIEKKRDQNNQNNSFHYVDQSVKKNEVTNNHLENFHESIQELYPLQGESIIPSFTYRKEQEIYSSKIFEALTTNEHALFEAETGVGKRLGYLFPALYFALLKKEKVLISVYTYELEQQILFHEIPILEKKLAVKTAVVKHKKDYLNIRLFEKSLLENEKNYDSLLTKAQILIWLNETNTGEKSELNLSSGGNSLWDRINASVYHEDSKSHPVKDFYLEAQKKAQTAQLVITSHSMLVEDMEANFSLLPNYQYAIIDEAHHLNKVVLTTIGEKLQYKAVMNQIQRLLSMRRTTDLSETSRIESFLEEFNYFFTTIHQFVTSAITNKDLNVVKYRVNGKSDKAWMDIKEQAKNMSIRIAELLVIVNNQQETSSNYLLKRHLLNVKEYLVQFFLQKKLNEVKWIEAEKKGAKNAVTLCKNPIFIDHLLANSLFSNKRSVILTSATMTIKNCHQFMIEKLGLKDFYPLTLKLPNPNSKRMKLLIPSEIPSVKELDVEEFSQWIAYTIEELIPSFNKVFVLFPSYEPIKRNLSYA</sequence>
<dbReference type="InterPro" id="IPR013520">
    <property type="entry name" value="Ribonucl_H"/>
</dbReference>
<evidence type="ECO:0000256" key="3">
    <source>
        <dbReference type="ARBA" id="ARBA00022839"/>
    </source>
</evidence>
<dbReference type="InterPro" id="IPR014001">
    <property type="entry name" value="Helicase_ATP-bd"/>
</dbReference>
<name>A0ABY9JYS7_9BACI</name>
<dbReference type="SUPFAM" id="SSF52540">
    <property type="entry name" value="P-loop containing nucleoside triphosphate hydrolases"/>
    <property type="match status" value="1"/>
</dbReference>
<evidence type="ECO:0000313" key="8">
    <source>
        <dbReference type="Proteomes" id="UP001197974"/>
    </source>
</evidence>
<dbReference type="InterPro" id="IPR014013">
    <property type="entry name" value="Helic_SF1/SF2_ATP-bd_DinG/Rad3"/>
</dbReference>
<dbReference type="SMART" id="SM00487">
    <property type="entry name" value="DEXDc"/>
    <property type="match status" value="1"/>
</dbReference>
<evidence type="ECO:0000256" key="2">
    <source>
        <dbReference type="ARBA" id="ARBA00022801"/>
    </source>
</evidence>
<proteinExistence type="predicted"/>
<organism evidence="7 8">
    <name type="scientific">Bacillus carboniphilus</name>
    <dbReference type="NCBI Taxonomy" id="86663"/>
    <lineage>
        <taxon>Bacteria</taxon>
        <taxon>Bacillati</taxon>
        <taxon>Bacillota</taxon>
        <taxon>Bacilli</taxon>
        <taxon>Bacillales</taxon>
        <taxon>Bacillaceae</taxon>
        <taxon>Bacillus</taxon>
    </lineage>
</organism>
<dbReference type="CDD" id="cd06127">
    <property type="entry name" value="DEDDh"/>
    <property type="match status" value="1"/>
</dbReference>
<dbReference type="EMBL" id="CP129013">
    <property type="protein sequence ID" value="WLR43712.1"/>
    <property type="molecule type" value="Genomic_DNA"/>
</dbReference>
<feature type="domain" description="Helicase ATP-binding" evidence="5">
    <location>
        <begin position="265"/>
        <end position="513"/>
    </location>
</feature>
<evidence type="ECO:0000256" key="1">
    <source>
        <dbReference type="ARBA" id="ARBA00022741"/>
    </source>
</evidence>
<evidence type="ECO:0000313" key="7">
    <source>
        <dbReference type="EMBL" id="WLR43712.1"/>
    </source>
</evidence>
<feature type="domain" description="Helicase ATP-binding" evidence="6">
    <location>
        <begin position="243"/>
        <end position="518"/>
    </location>
</feature>
<dbReference type="SUPFAM" id="SSF53098">
    <property type="entry name" value="Ribonuclease H-like"/>
    <property type="match status" value="1"/>
</dbReference>
<dbReference type="Pfam" id="PF00929">
    <property type="entry name" value="RNase_T"/>
    <property type="match status" value="1"/>
</dbReference>
<keyword evidence="1" id="KW-0547">Nucleotide-binding</keyword>
<dbReference type="GO" id="GO:0004527">
    <property type="term" value="F:exonuclease activity"/>
    <property type="evidence" value="ECO:0007669"/>
    <property type="project" value="UniProtKB-KW"/>
</dbReference>
<dbReference type="Proteomes" id="UP001197974">
    <property type="component" value="Chromosome"/>
</dbReference>
<gene>
    <name evidence="7" type="ORF">LC087_06130</name>
</gene>
<keyword evidence="3 7" id="KW-0269">Exonuclease</keyword>
<dbReference type="SMART" id="SM00479">
    <property type="entry name" value="EXOIII"/>
    <property type="match status" value="1"/>
</dbReference>
<dbReference type="NCBIfam" id="TIGR00573">
    <property type="entry name" value="dnaq"/>
    <property type="match status" value="1"/>
</dbReference>
<dbReference type="PANTHER" id="PTHR30231:SF41">
    <property type="entry name" value="DNA POLYMERASE III SUBUNIT EPSILON"/>
    <property type="match status" value="1"/>
</dbReference>
<dbReference type="Pfam" id="PF04851">
    <property type="entry name" value="ResIII"/>
    <property type="match status" value="1"/>
</dbReference>
<dbReference type="Gene3D" id="3.40.50.300">
    <property type="entry name" value="P-loop containing nucleotide triphosphate hydrolases"/>
    <property type="match status" value="1"/>
</dbReference>
<keyword evidence="2" id="KW-0378">Hydrolase</keyword>
<keyword evidence="8" id="KW-1185">Reference proteome</keyword>
<dbReference type="InterPro" id="IPR006054">
    <property type="entry name" value="DnaQ"/>
</dbReference>
<dbReference type="PROSITE" id="PS51192">
    <property type="entry name" value="HELICASE_ATP_BIND_1"/>
    <property type="match status" value="1"/>
</dbReference>
<reference evidence="7 8" key="1">
    <citation type="submission" date="2023-06" db="EMBL/GenBank/DDBJ databases">
        <title>Five Gram-positive bacteria isolated from mangrove sediments in Shenzhen, Guangdong, China.</title>
        <authorList>
            <person name="Yu S."/>
            <person name="Zheng W."/>
            <person name="Huang Y."/>
        </authorList>
    </citation>
    <scope>NUCLEOTIDE SEQUENCE [LARGE SCALE GENOMIC DNA]</scope>
    <source>
        <strain evidence="7 8">SaN35-3</strain>
    </source>
</reference>
<dbReference type="InterPro" id="IPR006935">
    <property type="entry name" value="Helicase/UvrB_N"/>
</dbReference>
<dbReference type="Gene3D" id="3.30.420.10">
    <property type="entry name" value="Ribonuclease H-like superfamily/Ribonuclease H"/>
    <property type="match status" value="1"/>
</dbReference>
<evidence type="ECO:0000256" key="4">
    <source>
        <dbReference type="ARBA" id="ARBA00022840"/>
    </source>
</evidence>
<accession>A0ABY9JYS7</accession>
<keyword evidence="4" id="KW-0067">ATP-binding</keyword>
<dbReference type="PROSITE" id="PS51193">
    <property type="entry name" value="HELICASE_ATP_BIND_2"/>
    <property type="match status" value="1"/>
</dbReference>